<organism evidence="19 20">
    <name type="scientific">Naematelia encephala</name>
    <dbReference type="NCBI Taxonomy" id="71784"/>
    <lineage>
        <taxon>Eukaryota</taxon>
        <taxon>Fungi</taxon>
        <taxon>Dikarya</taxon>
        <taxon>Basidiomycota</taxon>
        <taxon>Agaricomycotina</taxon>
        <taxon>Tremellomycetes</taxon>
        <taxon>Tremellales</taxon>
        <taxon>Naemateliaceae</taxon>
        <taxon>Naematelia</taxon>
    </lineage>
</organism>
<dbReference type="Pfam" id="PF21404">
    <property type="entry name" value="AMG1_III"/>
    <property type="match status" value="1"/>
</dbReference>
<gene>
    <name evidence="19" type="ORF">BCR39DRAFT_515735</name>
</gene>
<dbReference type="PIRSF" id="PIRSF016408">
    <property type="entry name" value="PAGM"/>
    <property type="match status" value="1"/>
</dbReference>
<dbReference type="FunFam" id="3.30.310.50:FF:000003">
    <property type="entry name" value="Phosphoacetylglucosamine mutase"/>
    <property type="match status" value="1"/>
</dbReference>
<dbReference type="InterPro" id="IPR049023">
    <property type="entry name" value="AMG1_II"/>
</dbReference>
<feature type="domain" description="Alpha-D-phosphohexomutase alpha/beta/alpha" evidence="16">
    <location>
        <begin position="69"/>
        <end position="100"/>
    </location>
</feature>
<dbReference type="InterPro" id="IPR016657">
    <property type="entry name" value="PAGM"/>
</dbReference>
<evidence type="ECO:0000313" key="20">
    <source>
        <dbReference type="Proteomes" id="UP000193986"/>
    </source>
</evidence>
<dbReference type="Gene3D" id="3.40.120.10">
    <property type="entry name" value="Alpha-D-Glucose-1,6-Bisphosphate, subunit A, domain 3"/>
    <property type="match status" value="2"/>
</dbReference>
<dbReference type="FunCoup" id="A0A1Y2BK07">
    <property type="interactions" value="26"/>
</dbReference>
<evidence type="ECO:0000259" key="18">
    <source>
        <dbReference type="Pfam" id="PF21405"/>
    </source>
</evidence>
<evidence type="ECO:0000256" key="4">
    <source>
        <dbReference type="ARBA" id="ARBA00012731"/>
    </source>
</evidence>
<evidence type="ECO:0000256" key="7">
    <source>
        <dbReference type="ARBA" id="ARBA00022842"/>
    </source>
</evidence>
<dbReference type="InterPro" id="IPR005843">
    <property type="entry name" value="A-D-PHexomutase_C"/>
</dbReference>
<comment type="catalytic activity">
    <reaction evidence="1 11">
        <text>N-acetyl-alpha-D-glucosamine 1-phosphate = N-acetyl-D-glucosamine 6-phosphate</text>
        <dbReference type="Rhea" id="RHEA:23804"/>
        <dbReference type="ChEBI" id="CHEBI:57513"/>
        <dbReference type="ChEBI" id="CHEBI:57776"/>
        <dbReference type="EC" id="5.4.2.3"/>
    </reaction>
</comment>
<evidence type="ECO:0000256" key="6">
    <source>
        <dbReference type="ARBA" id="ARBA00022723"/>
    </source>
</evidence>
<evidence type="ECO:0000256" key="9">
    <source>
        <dbReference type="ARBA" id="ARBA00031926"/>
    </source>
</evidence>
<reference evidence="19 20" key="1">
    <citation type="submission" date="2016-07" db="EMBL/GenBank/DDBJ databases">
        <title>Pervasive Adenine N6-methylation of Active Genes in Fungi.</title>
        <authorList>
            <consortium name="DOE Joint Genome Institute"/>
            <person name="Mondo S.J."/>
            <person name="Dannebaum R.O."/>
            <person name="Kuo R.C."/>
            <person name="Labutti K."/>
            <person name="Haridas S."/>
            <person name="Kuo A."/>
            <person name="Salamov A."/>
            <person name="Ahrendt S.R."/>
            <person name="Lipzen A."/>
            <person name="Sullivan W."/>
            <person name="Andreopoulos W.B."/>
            <person name="Clum A."/>
            <person name="Lindquist E."/>
            <person name="Daum C."/>
            <person name="Ramamoorthy G.K."/>
            <person name="Gryganskyi A."/>
            <person name="Culley D."/>
            <person name="Magnuson J.K."/>
            <person name="James T.Y."/>
            <person name="O'Malley M.A."/>
            <person name="Stajich J.E."/>
            <person name="Spatafora J.W."/>
            <person name="Visel A."/>
            <person name="Grigoriev I.V."/>
        </authorList>
    </citation>
    <scope>NUCLEOTIDE SEQUENCE [LARGE SCALE GENOMIC DNA]</scope>
    <source>
        <strain evidence="19 20">68-887.2</strain>
    </source>
</reference>
<keyword evidence="8 11" id="KW-0413">Isomerase</keyword>
<evidence type="ECO:0000256" key="12">
    <source>
        <dbReference type="PIRSR" id="PIRSR016408-1"/>
    </source>
</evidence>
<dbReference type="InParanoid" id="A0A1Y2BK07"/>
<dbReference type="Pfam" id="PF00408">
    <property type="entry name" value="PGM_PMM_IV"/>
    <property type="match status" value="1"/>
</dbReference>
<feature type="domain" description="Phosphoacetylglucosamine mutase AMG1" evidence="18">
    <location>
        <begin position="220"/>
        <end position="305"/>
    </location>
</feature>
<dbReference type="GO" id="GO:0006048">
    <property type="term" value="P:UDP-N-acetylglucosamine biosynthetic process"/>
    <property type="evidence" value="ECO:0007669"/>
    <property type="project" value="UniProtKB-UniRule"/>
</dbReference>
<evidence type="ECO:0000256" key="14">
    <source>
        <dbReference type="PIRSR" id="PIRSR016408-3"/>
    </source>
</evidence>
<comment type="pathway">
    <text evidence="2 11">Nucleotide-sugar biosynthesis; UDP-N-acetyl-alpha-D-glucosamine biosynthesis; N-acetyl-alpha-D-glucosamine 1-phosphate from alpha-D-glucosamine 6-phosphate (route I): step 2/2.</text>
</comment>
<dbReference type="AlphaFoldDB" id="A0A1Y2BK07"/>
<dbReference type="InterPro" id="IPR016055">
    <property type="entry name" value="A-D-PHexomutase_a/b/a-I/II/III"/>
</dbReference>
<dbReference type="PANTHER" id="PTHR45955:SF1">
    <property type="entry name" value="PHOSPHOACETYLGLUCOSAMINE MUTASE"/>
    <property type="match status" value="1"/>
</dbReference>
<comment type="similarity">
    <text evidence="3 11">Belongs to the phosphohexose mutase family.</text>
</comment>
<dbReference type="STRING" id="71784.A0A1Y2BK07"/>
<feature type="domain" description="Phosphoacetylglucosamine mutase AMG1" evidence="17">
    <location>
        <begin position="319"/>
        <end position="460"/>
    </location>
</feature>
<dbReference type="Pfam" id="PF02878">
    <property type="entry name" value="PGM_PMM_I"/>
    <property type="match status" value="2"/>
</dbReference>
<keyword evidence="5" id="KW-0597">Phosphoprotein</keyword>
<dbReference type="InterPro" id="IPR036900">
    <property type="entry name" value="A-D-PHexomutase_C_sf"/>
</dbReference>
<dbReference type="Pfam" id="PF21405">
    <property type="entry name" value="AMG1_II"/>
    <property type="match status" value="1"/>
</dbReference>
<accession>A0A1Y2BK07</accession>
<evidence type="ECO:0000256" key="3">
    <source>
        <dbReference type="ARBA" id="ARBA00010231"/>
    </source>
</evidence>
<feature type="binding site" evidence="13">
    <location>
        <position position="530"/>
    </location>
    <ligand>
        <name>substrate</name>
    </ligand>
</feature>
<feature type="domain" description="Alpha-D-phosphohexomutase alpha/beta/alpha" evidence="16">
    <location>
        <begin position="123"/>
        <end position="188"/>
    </location>
</feature>
<feature type="binding site" evidence="14">
    <location>
        <position position="300"/>
    </location>
    <ligand>
        <name>Mg(2+)</name>
        <dbReference type="ChEBI" id="CHEBI:18420"/>
    </ligand>
</feature>
<dbReference type="InterPro" id="IPR005844">
    <property type="entry name" value="A-D-PHexomutase_a/b/a-I"/>
</dbReference>
<evidence type="ECO:0000256" key="8">
    <source>
        <dbReference type="ARBA" id="ARBA00023235"/>
    </source>
</evidence>
<sequence>MATTEASEHAHKYATLLDSLQDAANLYPKPEGLKYSYGTAGFRTLANLLPPVMFRVGLLAILRSKRLAGATIGVMVTASHNPEQDNGVKLVDPSGEMLEPLWELHATTLANCPSTASLLSTFMTLVSHLRVDLDQPANIVYARDTRPSSPGLVEALEAAFRAFSDGAKVVDLGITTTPILHYVVKATNDKSGESGIPTQEGYMKRMAKAFKTLIGNRGPLAPLHVDCANGVGAFALEEFSKHIGDLLPFRPINTDVKTRGALNFQCGADFVKTKQALPPSVAQSGVLSKPDTRGCSFDGDADRLVYYYLRDGKTFRLLDGDKIAGLVAMYIKDLVGRARMHENNEPLKIGVVQTAYANGSSTKYLKSRNIPVRCVPTGVKHLHHAAQLFDIGVYFEANGHGTVLFSPSCLTTLREFQPDSPESANAIKQLIALSELINQAVGDALSDMLLVEVVLAYRGWGAEEWDAGYEDLPNRLVKVEVHDRSQFVTIDAERKLQYPTGLQDHIDDAVNKFELGRSFVRPSGTEDCVRLYAEAKSTADVESLTTMVTDLLTYYGGP</sequence>
<dbReference type="GO" id="GO:0004610">
    <property type="term" value="F:phosphoacetylglucosamine mutase activity"/>
    <property type="evidence" value="ECO:0007669"/>
    <property type="project" value="UniProtKB-UniRule"/>
</dbReference>
<proteinExistence type="inferred from homology"/>
<feature type="binding site" evidence="14">
    <location>
        <position position="298"/>
    </location>
    <ligand>
        <name>Mg(2+)</name>
        <dbReference type="ChEBI" id="CHEBI:18420"/>
    </ligand>
</feature>
<dbReference type="EMBL" id="MCFC01000002">
    <property type="protein sequence ID" value="ORY34947.1"/>
    <property type="molecule type" value="Genomic_DNA"/>
</dbReference>
<evidence type="ECO:0000256" key="1">
    <source>
        <dbReference type="ARBA" id="ARBA00000558"/>
    </source>
</evidence>
<feature type="binding site" evidence="13">
    <location>
        <begin position="521"/>
        <end position="525"/>
    </location>
    <ligand>
        <name>substrate</name>
    </ligand>
</feature>
<dbReference type="Proteomes" id="UP000193986">
    <property type="component" value="Unassembled WGS sequence"/>
</dbReference>
<keyword evidence="6 11" id="KW-0479">Metal-binding</keyword>
<dbReference type="PROSITE" id="PS00710">
    <property type="entry name" value="PGM_PMM"/>
    <property type="match status" value="1"/>
</dbReference>
<dbReference type="InterPro" id="IPR049022">
    <property type="entry name" value="AMG1_III"/>
</dbReference>
<dbReference type="FunFam" id="3.40.120.10:FF:000013">
    <property type="entry name" value="Phosphoacetylglucosamine mutase"/>
    <property type="match status" value="1"/>
</dbReference>
<evidence type="ECO:0000256" key="13">
    <source>
        <dbReference type="PIRSR" id="PIRSR016408-2"/>
    </source>
</evidence>
<dbReference type="GO" id="GO:0005975">
    <property type="term" value="P:carbohydrate metabolic process"/>
    <property type="evidence" value="ECO:0007669"/>
    <property type="project" value="InterPro"/>
</dbReference>
<comment type="caution">
    <text evidence="19">The sequence shown here is derived from an EMBL/GenBank/DDBJ whole genome shotgun (WGS) entry which is preliminary data.</text>
</comment>
<feature type="binding site" description="via phosphate group" evidence="14">
    <location>
        <position position="79"/>
    </location>
    <ligand>
        <name>Mg(2+)</name>
        <dbReference type="ChEBI" id="CHEBI:18420"/>
    </ligand>
</feature>
<feature type="domain" description="Alpha-D-phosphohexomutase C-terminal" evidence="15">
    <location>
        <begin position="476"/>
        <end position="550"/>
    </location>
</feature>
<evidence type="ECO:0000256" key="10">
    <source>
        <dbReference type="ARBA" id="ARBA00032065"/>
    </source>
</evidence>
<name>A0A1Y2BK07_9TREE</name>
<dbReference type="SUPFAM" id="SSF55957">
    <property type="entry name" value="Phosphoglucomutase, C-terminal domain"/>
    <property type="match status" value="1"/>
</dbReference>
<evidence type="ECO:0000259" key="17">
    <source>
        <dbReference type="Pfam" id="PF21404"/>
    </source>
</evidence>
<evidence type="ECO:0000256" key="5">
    <source>
        <dbReference type="ARBA" id="ARBA00022553"/>
    </source>
</evidence>
<evidence type="ECO:0000313" key="19">
    <source>
        <dbReference type="EMBL" id="ORY34947.1"/>
    </source>
</evidence>
<keyword evidence="20" id="KW-1185">Reference proteome</keyword>
<keyword evidence="7 11" id="KW-0460">Magnesium</keyword>
<dbReference type="GO" id="GO:0000287">
    <property type="term" value="F:magnesium ion binding"/>
    <property type="evidence" value="ECO:0007669"/>
    <property type="project" value="InterPro"/>
</dbReference>
<evidence type="ECO:0000259" key="16">
    <source>
        <dbReference type="Pfam" id="PF02878"/>
    </source>
</evidence>
<evidence type="ECO:0000256" key="2">
    <source>
        <dbReference type="ARBA" id="ARBA00004865"/>
    </source>
</evidence>
<comment type="cofactor">
    <cofactor evidence="11 14">
        <name>Mg(2+)</name>
        <dbReference type="ChEBI" id="CHEBI:18420"/>
    </cofactor>
    <text evidence="11 14">Binds 1 Mg(2+) ion per subunit.</text>
</comment>
<feature type="binding site" evidence="14">
    <location>
        <position position="302"/>
    </location>
    <ligand>
        <name>Mg(2+)</name>
        <dbReference type="ChEBI" id="CHEBI:18420"/>
    </ligand>
</feature>
<dbReference type="PANTHER" id="PTHR45955">
    <property type="entry name" value="PHOSPHOACETYLGLUCOSAMINE MUTASE"/>
    <property type="match status" value="1"/>
</dbReference>
<feature type="binding site" evidence="13">
    <location>
        <begin position="396"/>
        <end position="398"/>
    </location>
    <ligand>
        <name>substrate</name>
    </ligand>
</feature>
<dbReference type="EC" id="5.4.2.3" evidence="4 11"/>
<dbReference type="SUPFAM" id="SSF53738">
    <property type="entry name" value="Phosphoglucomutase, first 3 domains"/>
    <property type="match status" value="4"/>
</dbReference>
<feature type="active site" description="Phosphoserine intermediate" evidence="12">
    <location>
        <position position="79"/>
    </location>
</feature>
<comment type="function">
    <text evidence="11">Catalyzes the conversion of GlcNAc-6-P into GlcNAc-1-P during the synthesis of uridine diphosphate/UDP-GlcNAc, which is a biosynthetic precursor of chitin and also supplies the amino sugars for N-linked oligosaccharides of glycoproteins.</text>
</comment>
<dbReference type="UniPathway" id="UPA00113">
    <property type="reaction ID" value="UER00530"/>
</dbReference>
<evidence type="ECO:0000259" key="15">
    <source>
        <dbReference type="Pfam" id="PF00408"/>
    </source>
</evidence>
<evidence type="ECO:0000256" key="11">
    <source>
        <dbReference type="PIRNR" id="PIRNR016408"/>
    </source>
</evidence>
<dbReference type="Gene3D" id="3.30.310.50">
    <property type="entry name" value="Alpha-D-phosphohexomutase, C-terminal domain"/>
    <property type="match status" value="1"/>
</dbReference>
<dbReference type="InterPro" id="IPR016066">
    <property type="entry name" value="A-D-PHexomutase_CS"/>
</dbReference>
<protein>
    <recommendedName>
        <fullName evidence="4 11">Phosphoacetylglucosamine mutase</fullName>
        <shortName evidence="11">PAGM</shortName>
        <ecNumber evidence="4 11">5.4.2.3</ecNumber>
    </recommendedName>
    <alternativeName>
        <fullName evidence="10 11">Acetylglucosamine phosphomutase</fullName>
    </alternativeName>
    <alternativeName>
        <fullName evidence="9 11">N-acetylglucosamine-phosphate mutase</fullName>
    </alternativeName>
</protein>
<dbReference type="CDD" id="cd03086">
    <property type="entry name" value="PGM3"/>
    <property type="match status" value="1"/>
</dbReference>
<dbReference type="OrthoDB" id="1928at2759"/>